<reference evidence="26 27" key="1">
    <citation type="journal article" date="2018" name="Nat. Ecol. Evol.">
        <title>Shark genomes provide insights into elasmobranch evolution and the origin of vertebrates.</title>
        <authorList>
            <person name="Hara Y"/>
            <person name="Yamaguchi K"/>
            <person name="Onimaru K"/>
            <person name="Kadota M"/>
            <person name="Koyanagi M"/>
            <person name="Keeley SD"/>
            <person name="Tatsumi K"/>
            <person name="Tanaka K"/>
            <person name="Motone F"/>
            <person name="Kageyama Y"/>
            <person name="Nozu R"/>
            <person name="Adachi N"/>
            <person name="Nishimura O"/>
            <person name="Nakagawa R"/>
            <person name="Tanegashima C"/>
            <person name="Kiyatake I"/>
            <person name="Matsumoto R"/>
            <person name="Murakumo K"/>
            <person name="Nishida K"/>
            <person name="Terakita A"/>
            <person name="Kuratani S"/>
            <person name="Sato K"/>
            <person name="Hyodo S Kuraku.S."/>
        </authorList>
    </citation>
    <scope>NUCLEOTIDE SEQUENCE [LARGE SCALE GENOMIC DNA]</scope>
</reference>
<feature type="transmembrane region" description="Helical" evidence="25">
    <location>
        <begin position="12"/>
        <end position="32"/>
    </location>
</feature>
<evidence type="ECO:0000256" key="24">
    <source>
        <dbReference type="PIRSR" id="PIRSR005557-2"/>
    </source>
</evidence>
<comment type="catalytic activity">
    <reaction evidence="19">
        <text>a beta-D-Gal-(1-&gt;4)-beta-D-Glc-(1&lt;-&gt;1)-Cer(d18:1(4E)) + CMP-N-acetyl-beta-neuraminate = a ganglioside GM3 (d18:1(4E)) + CMP + H(+)</text>
        <dbReference type="Rhea" id="RHEA:18417"/>
        <dbReference type="ChEBI" id="CHEBI:15378"/>
        <dbReference type="ChEBI" id="CHEBI:17950"/>
        <dbReference type="ChEBI" id="CHEBI:57812"/>
        <dbReference type="ChEBI" id="CHEBI:60065"/>
        <dbReference type="ChEBI" id="CHEBI:60377"/>
        <dbReference type="EC" id="2.4.3.9"/>
    </reaction>
    <physiologicalReaction direction="left-to-right" evidence="19">
        <dbReference type="Rhea" id="RHEA:18418"/>
    </physiologicalReaction>
</comment>
<evidence type="ECO:0000256" key="22">
    <source>
        <dbReference type="ARBA" id="ARBA00048805"/>
    </source>
</evidence>
<evidence type="ECO:0000256" key="8">
    <source>
        <dbReference type="ARBA" id="ARBA00023034"/>
    </source>
</evidence>
<gene>
    <name evidence="26" type="ORF">chiPu_0019034</name>
</gene>
<dbReference type="Proteomes" id="UP000287033">
    <property type="component" value="Unassembled WGS sequence"/>
</dbReference>
<feature type="disulfide bond" evidence="24">
    <location>
        <begin position="141"/>
        <end position="299"/>
    </location>
</feature>
<evidence type="ECO:0000256" key="5">
    <source>
        <dbReference type="ARBA" id="ARBA00022692"/>
    </source>
</evidence>
<name>A0A401RQP0_CHIPU</name>
<dbReference type="EC" id="2.4.3.9" evidence="13"/>
<comment type="catalytic activity">
    <reaction evidence="23">
        <text>ganglioside GA1 (d18:1(4E)/18:0) + CMP-N-acetyl-beta-neuraminate = ganglioside GM1 (d18:1(4E)/18:0) + CMP + H(+)</text>
        <dbReference type="Rhea" id="RHEA:41784"/>
        <dbReference type="ChEBI" id="CHEBI:15378"/>
        <dbReference type="ChEBI" id="CHEBI:57812"/>
        <dbReference type="ChEBI" id="CHEBI:60377"/>
        <dbReference type="ChEBI" id="CHEBI:73110"/>
        <dbReference type="ChEBI" id="CHEBI:78484"/>
    </reaction>
    <physiologicalReaction direction="left-to-right" evidence="23">
        <dbReference type="Rhea" id="RHEA:41785"/>
    </physiologicalReaction>
</comment>
<evidence type="ECO:0000256" key="10">
    <source>
        <dbReference type="ARBA" id="ARBA00023136"/>
    </source>
</evidence>
<dbReference type="EMBL" id="BEZZ01001794">
    <property type="protein sequence ID" value="GCC20474.1"/>
    <property type="molecule type" value="Genomic_DNA"/>
</dbReference>
<dbReference type="PIRSF" id="PIRSF005557">
    <property type="entry name" value="Sialyl_trans"/>
    <property type="match status" value="1"/>
</dbReference>
<evidence type="ECO:0000256" key="7">
    <source>
        <dbReference type="ARBA" id="ARBA00022989"/>
    </source>
</evidence>
<comment type="function">
    <text evidence="20">Transfers the sialyl group (N-acetyl-alpha-neuraminyl or NeuAc) from CMP-NeuAc to the non-reducing terminal galactose (Gal) of glycosphingolipids forming gangliosides (important molecules involved in the regulation of multiple cellular processes, including cell proliferation and differentiation, apoptosis, embryogenesis, development, and oncogenesis). Mainly involved in the biosynthesis of ganglioside GM3 but can also use different glycolipids as substrate acceptors such as D-galactosylceramide (GalCer), asialo-GM2 (GA2) and asialo-GM1 (GA1), although less preferentially than beta-D-Gal-(1-&gt;4)-beta-D-Glc-(1&lt;-&gt;1)-Cer (LacCer).</text>
</comment>
<keyword evidence="7 25" id="KW-1133">Transmembrane helix</keyword>
<accession>A0A401RQP0</accession>
<evidence type="ECO:0000256" key="12">
    <source>
        <dbReference type="ARBA" id="ARBA00023180"/>
    </source>
</evidence>
<keyword evidence="9" id="KW-0443">Lipid metabolism</keyword>
<evidence type="ECO:0000256" key="19">
    <source>
        <dbReference type="ARBA" id="ARBA00043651"/>
    </source>
</evidence>
<evidence type="ECO:0000256" key="20">
    <source>
        <dbReference type="ARBA" id="ARBA00045587"/>
    </source>
</evidence>
<keyword evidence="27" id="KW-1185">Reference proteome</keyword>
<evidence type="ECO:0000256" key="16">
    <source>
        <dbReference type="ARBA" id="ARBA00041896"/>
    </source>
</evidence>
<dbReference type="OrthoDB" id="10264956at2759"/>
<keyword evidence="12" id="KW-0325">Glycoprotein</keyword>
<comment type="catalytic activity">
    <reaction evidence="21">
        <text>a beta-D-Gal-(1&lt;-&gt;1')-ceramide + CMP-N-acetyl-beta-neuraminate = N-acetyl-alpha-neuraminosyl-(2-&gt;3)-beta-D-galactosyl-(1&lt;-&gt;1')-ceramide + CMP + H(+)</text>
        <dbReference type="Rhea" id="RHEA:41780"/>
        <dbReference type="ChEBI" id="CHEBI:15378"/>
        <dbReference type="ChEBI" id="CHEBI:57812"/>
        <dbReference type="ChEBI" id="CHEBI:60377"/>
        <dbReference type="ChEBI" id="CHEBI:82643"/>
        <dbReference type="ChEBI" id="CHEBI:143593"/>
    </reaction>
    <physiologicalReaction direction="left-to-right" evidence="21">
        <dbReference type="Rhea" id="RHEA:41781"/>
    </physiologicalReaction>
</comment>
<evidence type="ECO:0000256" key="1">
    <source>
        <dbReference type="ARBA" id="ARBA00004323"/>
    </source>
</evidence>
<evidence type="ECO:0000256" key="2">
    <source>
        <dbReference type="ARBA" id="ARBA00006003"/>
    </source>
</evidence>
<comment type="caution">
    <text evidence="26">The sequence shown here is derived from an EMBL/GenBank/DDBJ whole genome shotgun (WGS) entry which is preliminary data.</text>
</comment>
<dbReference type="Gene3D" id="3.90.1480.20">
    <property type="entry name" value="Glycosyl transferase family 29"/>
    <property type="match status" value="1"/>
</dbReference>
<evidence type="ECO:0000256" key="18">
    <source>
        <dbReference type="ARBA" id="ARBA00042545"/>
    </source>
</evidence>
<dbReference type="InterPro" id="IPR001675">
    <property type="entry name" value="Glyco_trans_29"/>
</dbReference>
<dbReference type="AlphaFoldDB" id="A0A401RQP0"/>
<dbReference type="GO" id="GO:0000139">
    <property type="term" value="C:Golgi membrane"/>
    <property type="evidence" value="ECO:0007669"/>
    <property type="project" value="UniProtKB-SubCell"/>
</dbReference>
<comment type="catalytic activity">
    <reaction evidence="22">
        <text>ganglioside GA2 (d18:1(4E)/18:0) + CMP-N-acetyl-beta-neuraminate = ganglioside GM2 (d18:1(4E)/18:0) + CMP + H(+)</text>
        <dbReference type="Rhea" id="RHEA:41776"/>
        <dbReference type="ChEBI" id="CHEBI:15378"/>
        <dbReference type="ChEBI" id="CHEBI:57812"/>
        <dbReference type="ChEBI" id="CHEBI:60377"/>
        <dbReference type="ChEBI" id="CHEBI:78485"/>
        <dbReference type="ChEBI" id="CHEBI:78486"/>
    </reaction>
    <physiologicalReaction direction="left-to-right" evidence="22">
        <dbReference type="Rhea" id="RHEA:41777"/>
    </physiologicalReaction>
</comment>
<keyword evidence="4" id="KW-0808">Transferase</keyword>
<evidence type="ECO:0000256" key="13">
    <source>
        <dbReference type="ARBA" id="ARBA00039111"/>
    </source>
</evidence>
<evidence type="ECO:0000256" key="25">
    <source>
        <dbReference type="SAM" id="Phobius"/>
    </source>
</evidence>
<dbReference type="InterPro" id="IPR038578">
    <property type="entry name" value="GT29-like_sf"/>
</dbReference>
<keyword evidence="3" id="KW-0328">Glycosyltransferase</keyword>
<dbReference type="OMA" id="MHYVDPE"/>
<evidence type="ECO:0000256" key="15">
    <source>
        <dbReference type="ARBA" id="ARBA00041341"/>
    </source>
</evidence>
<evidence type="ECO:0000256" key="4">
    <source>
        <dbReference type="ARBA" id="ARBA00022679"/>
    </source>
</evidence>
<organism evidence="26 27">
    <name type="scientific">Chiloscyllium punctatum</name>
    <name type="common">Brownbanded bambooshark</name>
    <name type="synonym">Hemiscyllium punctatum</name>
    <dbReference type="NCBI Taxonomy" id="137246"/>
    <lineage>
        <taxon>Eukaryota</taxon>
        <taxon>Metazoa</taxon>
        <taxon>Chordata</taxon>
        <taxon>Craniata</taxon>
        <taxon>Vertebrata</taxon>
        <taxon>Chondrichthyes</taxon>
        <taxon>Elasmobranchii</taxon>
        <taxon>Galeomorphii</taxon>
        <taxon>Galeoidea</taxon>
        <taxon>Orectolobiformes</taxon>
        <taxon>Hemiscylliidae</taxon>
        <taxon>Chiloscyllium</taxon>
    </lineage>
</organism>
<dbReference type="STRING" id="137246.A0A401RQP0"/>
<evidence type="ECO:0000313" key="27">
    <source>
        <dbReference type="Proteomes" id="UP000287033"/>
    </source>
</evidence>
<dbReference type="InterPro" id="IPR012163">
    <property type="entry name" value="Sialyl_trans"/>
</dbReference>
<evidence type="ECO:0000256" key="3">
    <source>
        <dbReference type="ARBA" id="ARBA00022676"/>
    </source>
</evidence>
<dbReference type="GO" id="GO:0047291">
    <property type="term" value="F:lactosylceramide alpha-2,3-sialyltransferase activity"/>
    <property type="evidence" value="ECO:0007669"/>
    <property type="project" value="UniProtKB-EC"/>
</dbReference>
<evidence type="ECO:0000256" key="6">
    <source>
        <dbReference type="ARBA" id="ARBA00022968"/>
    </source>
</evidence>
<dbReference type="FunFam" id="3.90.1480.20:FF:000006">
    <property type="entry name" value="ST3 beta-galactoside alpha-2,3-sialyltransferase 5"/>
    <property type="match status" value="1"/>
</dbReference>
<dbReference type="InterPro" id="IPR051142">
    <property type="entry name" value="Glycosyltransferase_29"/>
</dbReference>
<keyword evidence="8" id="KW-0333">Golgi apparatus</keyword>
<evidence type="ECO:0000256" key="23">
    <source>
        <dbReference type="ARBA" id="ARBA00049539"/>
    </source>
</evidence>
<keyword evidence="10 25" id="KW-0472">Membrane</keyword>
<dbReference type="PANTHER" id="PTHR13713">
    <property type="entry name" value="SIALYLTRANSFERASE"/>
    <property type="match status" value="1"/>
</dbReference>
<dbReference type="Pfam" id="PF00777">
    <property type="entry name" value="Glyco_transf_29"/>
    <property type="match status" value="1"/>
</dbReference>
<comment type="subcellular location">
    <subcellularLocation>
        <location evidence="1">Golgi apparatus membrane</location>
        <topology evidence="1">Single-pass type II membrane protein</topology>
    </subcellularLocation>
</comment>
<proteinExistence type="inferred from homology"/>
<dbReference type="GO" id="GO:0006629">
    <property type="term" value="P:lipid metabolic process"/>
    <property type="evidence" value="ECO:0007669"/>
    <property type="project" value="UniProtKB-KW"/>
</dbReference>
<comment type="similarity">
    <text evidence="2">Belongs to the glycosyltransferase 29 family.</text>
</comment>
<evidence type="ECO:0000256" key="17">
    <source>
        <dbReference type="ARBA" id="ARBA00041976"/>
    </source>
</evidence>
<keyword evidence="11" id="KW-1015">Disulfide bond</keyword>
<sequence length="381" mass="44025">MRKAKLFKGTLMFTIVIVLSYIVLGILNTFLFPHSLNDDIWSLYIVNVEKIENAQRYAAKVLGQKCRKSYVQQEMNILFPQKYDINMHPFLDRNSILREPVFKYNTPFGFNTHQNRLHQIMDVMPTISLPEELESESCKRCIVLGNGGILRGLGLGPYLNRFDVVIRLNNAPIQGFTDDVGNKTTIRMSYPEGAPKSQFEYDPYMLFVAVMYKGVDFSWLKAMIKKERVSFWERIWFWQKVTEELPIKPTQFRILNPEIIRETALDLLQLPEPRSKLWGWHQNIPTLGVSAVVLATHLCDEVSLAGFGYNLSQPQIPLHYYENVQMHAMKAQTMHNVETERNFLENLVKAGIVTDLSGGIHCKFCNKLESTTSESLQFFSK</sequence>
<evidence type="ECO:0000256" key="21">
    <source>
        <dbReference type="ARBA" id="ARBA00048050"/>
    </source>
</evidence>
<protein>
    <recommendedName>
        <fullName evidence="14">Lactosylceramide alpha-2,3-sialyltransferase</fullName>
        <ecNumber evidence="13">2.4.3.9</ecNumber>
    </recommendedName>
    <alternativeName>
        <fullName evidence="15">CMP-NeuAc:lactosylceramide alpha-2,3-sialyltransferase</fullName>
    </alternativeName>
    <alternativeName>
        <fullName evidence="18">Ganglioside GM3 synthase</fullName>
    </alternativeName>
    <alternativeName>
        <fullName evidence="17">ST3Gal V</fullName>
    </alternativeName>
    <alternativeName>
        <fullName evidence="16">Sialyltransferase 9</fullName>
    </alternativeName>
</protein>
<evidence type="ECO:0000256" key="11">
    <source>
        <dbReference type="ARBA" id="ARBA00023157"/>
    </source>
</evidence>
<evidence type="ECO:0000256" key="14">
    <source>
        <dbReference type="ARBA" id="ARBA00039792"/>
    </source>
</evidence>
<keyword evidence="5 25" id="KW-0812">Transmembrane</keyword>
<evidence type="ECO:0000256" key="9">
    <source>
        <dbReference type="ARBA" id="ARBA00023098"/>
    </source>
</evidence>
<keyword evidence="6" id="KW-0735">Signal-anchor</keyword>
<dbReference type="PANTHER" id="PTHR13713:SF60">
    <property type="entry name" value="LACTOSYLCERAMIDE ALPHA-2,3-SIALYLTRANSFERASE"/>
    <property type="match status" value="1"/>
</dbReference>
<evidence type="ECO:0000313" key="26">
    <source>
        <dbReference type="EMBL" id="GCC20474.1"/>
    </source>
</evidence>